<dbReference type="Gene3D" id="2.130.10.130">
    <property type="entry name" value="Integrin alpha, N-terminal"/>
    <property type="match status" value="1"/>
</dbReference>
<dbReference type="InterPro" id="IPR013517">
    <property type="entry name" value="FG-GAP"/>
</dbReference>
<feature type="chain" id="PRO_5015505469" description="Fibronectin type-III domain-containing protein" evidence="2">
    <location>
        <begin position="19"/>
        <end position="770"/>
    </location>
</feature>
<dbReference type="InterPro" id="IPR013783">
    <property type="entry name" value="Ig-like_fold"/>
</dbReference>
<dbReference type="SUPFAM" id="SSF49265">
    <property type="entry name" value="Fibronectin type III"/>
    <property type="match status" value="1"/>
</dbReference>
<dbReference type="NCBIfam" id="TIGR04183">
    <property type="entry name" value="Por_Secre_tail"/>
    <property type="match status" value="1"/>
</dbReference>
<dbReference type="InterPro" id="IPR028994">
    <property type="entry name" value="Integrin_alpha_N"/>
</dbReference>
<dbReference type="InterPro" id="IPR003961">
    <property type="entry name" value="FN3_dom"/>
</dbReference>
<dbReference type="PANTHER" id="PTHR46580">
    <property type="entry name" value="SENSOR KINASE-RELATED"/>
    <property type="match status" value="1"/>
</dbReference>
<accession>A0A2T4DRZ0</accession>
<dbReference type="SMART" id="SM00060">
    <property type="entry name" value="FN3"/>
    <property type="match status" value="3"/>
</dbReference>
<evidence type="ECO:0000313" key="5">
    <source>
        <dbReference type="Proteomes" id="UP000240608"/>
    </source>
</evidence>
<dbReference type="CDD" id="cd00063">
    <property type="entry name" value="FN3"/>
    <property type="match status" value="2"/>
</dbReference>
<dbReference type="Gene3D" id="2.60.40.10">
    <property type="entry name" value="Immunoglobulins"/>
    <property type="match status" value="3"/>
</dbReference>
<dbReference type="InterPro" id="IPR036116">
    <property type="entry name" value="FN3_sf"/>
</dbReference>
<dbReference type="AlphaFoldDB" id="A0A2T4DRZ0"/>
<dbReference type="PROSITE" id="PS50853">
    <property type="entry name" value="FN3"/>
    <property type="match status" value="1"/>
</dbReference>
<dbReference type="EMBL" id="PYVU01000049">
    <property type="protein sequence ID" value="PTB96478.1"/>
    <property type="molecule type" value="Genomic_DNA"/>
</dbReference>
<evidence type="ECO:0000256" key="1">
    <source>
        <dbReference type="ARBA" id="ARBA00022729"/>
    </source>
</evidence>
<dbReference type="Pfam" id="PF18962">
    <property type="entry name" value="Por_Secre_tail"/>
    <property type="match status" value="1"/>
</dbReference>
<proteinExistence type="predicted"/>
<dbReference type="PANTHER" id="PTHR46580:SF4">
    <property type="entry name" value="ATP_GTP-BINDING PROTEIN"/>
    <property type="match status" value="1"/>
</dbReference>
<dbReference type="InterPro" id="IPR026444">
    <property type="entry name" value="Secre_tail"/>
</dbReference>
<dbReference type="SUPFAM" id="SSF69318">
    <property type="entry name" value="Integrin alpha N-terminal domain"/>
    <property type="match status" value="2"/>
</dbReference>
<gene>
    <name evidence="4" type="ORF">C9994_07135</name>
</gene>
<dbReference type="Proteomes" id="UP000240608">
    <property type="component" value="Unassembled WGS sequence"/>
</dbReference>
<dbReference type="Pfam" id="PF13517">
    <property type="entry name" value="FG-GAP_3"/>
    <property type="match status" value="3"/>
</dbReference>
<feature type="domain" description="Fibronectin type-III" evidence="3">
    <location>
        <begin position="506"/>
        <end position="607"/>
    </location>
</feature>
<organism evidence="4 5">
    <name type="scientific">Marivirga lumbricoides</name>
    <dbReference type="NCBI Taxonomy" id="1046115"/>
    <lineage>
        <taxon>Bacteria</taxon>
        <taxon>Pseudomonadati</taxon>
        <taxon>Bacteroidota</taxon>
        <taxon>Cytophagia</taxon>
        <taxon>Cytophagales</taxon>
        <taxon>Marivirgaceae</taxon>
        <taxon>Marivirga</taxon>
    </lineage>
</organism>
<keyword evidence="1 2" id="KW-0732">Signal</keyword>
<feature type="signal peptide" evidence="2">
    <location>
        <begin position="1"/>
        <end position="18"/>
    </location>
</feature>
<reference evidence="4 5" key="1">
    <citation type="submission" date="2018-03" db="EMBL/GenBank/DDBJ databases">
        <title>Cross-interface Injection: A General Nanoliter Liquid Handling Method Applied to Single Cells Genome Amplification Automated Nanoliter Liquid Handling Applied to Single Cell Multiple Displacement Amplification.</title>
        <authorList>
            <person name="Yun J."/>
            <person name="Xu P."/>
            <person name="Xu J."/>
            <person name="Dai X."/>
            <person name="Wang Y."/>
            <person name="Zheng X."/>
            <person name="Cao C."/>
            <person name="Yi Q."/>
            <person name="Zhu Y."/>
            <person name="Wang L."/>
            <person name="Dong Z."/>
            <person name="Huang Y."/>
            <person name="Huang L."/>
            <person name="Du W."/>
        </authorList>
    </citation>
    <scope>NUCLEOTIDE SEQUENCE [LARGE SCALE GENOMIC DNA]</scope>
    <source>
        <strain evidence="4 5">Z-D1-2</strain>
    </source>
</reference>
<evidence type="ECO:0000259" key="3">
    <source>
        <dbReference type="PROSITE" id="PS50853"/>
    </source>
</evidence>
<comment type="caution">
    <text evidence="4">The sequence shown here is derived from an EMBL/GenBank/DDBJ whole genome shotgun (WGS) entry which is preliminary data.</text>
</comment>
<evidence type="ECO:0000256" key="2">
    <source>
        <dbReference type="SAM" id="SignalP"/>
    </source>
</evidence>
<protein>
    <recommendedName>
        <fullName evidence="3">Fibronectin type-III domain-containing protein</fullName>
    </recommendedName>
</protein>
<sequence>MKKTLPFLFLLFSFNLYSQSYSELLNTGLENKSLGSIASGDLNKDGYIDLITTGIDESSELSTSVYINDQDGSFTKLDIGLTPLYNATIALGDYNNDGFLDILLAGEGYDPLSSLWKNNGDLSFTEVDAGLADLGGTNAEFRDIDNDGDLDILLSGSIRNENGSYSSDLRLYSNEGNDSFVEVELSFTSYVVVGSLGDFDNDGDLDLLSGGGSLEVYPNNGDGTFSSPQSYGSFTAGEMKWFDFNNDGNLDFIVSGRGFEADEYFTKVYQNVGVDNDWFVELRDTDFANTRRGKLDIRDYNNDGNLDLFITGTLDFSTNSFISKIYDNSGSSFSENSSISLPQLGSGDGSWFDIDNDGDLDLILTGEEVQGANVKKTVVYRNDGNDNINTVNSIPNAPSALSWTWGDDITTFSWEAGSDNETPTLELGYNLGVGSDIEASNILFPESNNDGSRLIQKLGNAQNNTTKTITSIEDGIYYFKVQSIDGALAGSEFSESEIFAVGIPTAPSNASAATDSKEDVVITWTDNSVNEFSFVIEQKSNLEANYTKVGSTNTDENSFSISSLEDAIYTFRIKAVNPNGESEYIETNDVAVGIPTTPSNFTATLNDRSVSLSWDDLVNERNYKLERSENEGESYEVLVTLEMDVEEYLDENLASGLYSYRIQSINENGESDFVNSDISTEIVLSIDDSKKANLSIYPNPAIQDFVYLKTSDKHMLNDIQISDLTGKKLSLQVTNVNNLWRIDFTDVQPGVYIIKTKKGDELISQRIIIE</sequence>
<name>A0A2T4DRZ0_9BACT</name>
<evidence type="ECO:0000313" key="4">
    <source>
        <dbReference type="EMBL" id="PTB96478.1"/>
    </source>
</evidence>